<dbReference type="SUPFAM" id="SSF51306">
    <property type="entry name" value="LexA/Signal peptidase"/>
    <property type="match status" value="1"/>
</dbReference>
<dbReference type="NCBIfam" id="TIGR00498">
    <property type="entry name" value="lexA"/>
    <property type="match status" value="1"/>
</dbReference>
<evidence type="ECO:0000256" key="12">
    <source>
        <dbReference type="ARBA" id="ARBA00023236"/>
    </source>
</evidence>
<dbReference type="FunFam" id="2.10.109.10:FF:000001">
    <property type="entry name" value="LexA repressor"/>
    <property type="match status" value="1"/>
</dbReference>
<dbReference type="PANTHER" id="PTHR33516:SF2">
    <property type="entry name" value="LEXA REPRESSOR-RELATED"/>
    <property type="match status" value="1"/>
</dbReference>
<dbReference type="AlphaFoldDB" id="A0A6J7EI53"/>
<dbReference type="PANTHER" id="PTHR33516">
    <property type="entry name" value="LEXA REPRESSOR"/>
    <property type="match status" value="1"/>
</dbReference>
<feature type="domain" description="LexA repressor DNA-binding" evidence="14">
    <location>
        <begin position="2"/>
        <end position="64"/>
    </location>
</feature>
<keyword evidence="8" id="KW-0805">Transcription regulation</keyword>
<dbReference type="Gene3D" id="2.10.109.10">
    <property type="entry name" value="Umud Fragment, subunit A"/>
    <property type="match status" value="1"/>
</dbReference>
<dbReference type="EMBL" id="CAFBLQ010000174">
    <property type="protein sequence ID" value="CAB4880985.1"/>
    <property type="molecule type" value="Genomic_DNA"/>
</dbReference>
<dbReference type="GO" id="GO:0004252">
    <property type="term" value="F:serine-type endopeptidase activity"/>
    <property type="evidence" value="ECO:0007669"/>
    <property type="project" value="InterPro"/>
</dbReference>
<evidence type="ECO:0000256" key="11">
    <source>
        <dbReference type="ARBA" id="ARBA00023204"/>
    </source>
</evidence>
<dbReference type="GO" id="GO:0006260">
    <property type="term" value="P:DNA replication"/>
    <property type="evidence" value="ECO:0007669"/>
    <property type="project" value="UniProtKB-KW"/>
</dbReference>
<dbReference type="InterPro" id="IPR036390">
    <property type="entry name" value="WH_DNA-bd_sf"/>
</dbReference>
<feature type="domain" description="Peptidase S24/S26A/S26B/S26C" evidence="13">
    <location>
        <begin position="93"/>
        <end position="208"/>
    </location>
</feature>
<keyword evidence="12" id="KW-0742">SOS response</keyword>
<dbReference type="HAMAP" id="MF_00015">
    <property type="entry name" value="LexA"/>
    <property type="match status" value="1"/>
</dbReference>
<name>A0A6J7EI53_9ZZZZ</name>
<comment type="subunit">
    <text evidence="2">Homodimer.</text>
</comment>
<keyword evidence="6" id="KW-0378">Hydrolase</keyword>
<keyword evidence="9" id="KW-0238">DNA-binding</keyword>
<dbReference type="Pfam" id="PF01726">
    <property type="entry name" value="LexA_DNA_bind"/>
    <property type="match status" value="1"/>
</dbReference>
<comment type="similarity">
    <text evidence="1">Belongs to the peptidase S24 family.</text>
</comment>
<organism evidence="15">
    <name type="scientific">freshwater metagenome</name>
    <dbReference type="NCBI Taxonomy" id="449393"/>
    <lineage>
        <taxon>unclassified sequences</taxon>
        <taxon>metagenomes</taxon>
        <taxon>ecological metagenomes</taxon>
    </lineage>
</organism>
<keyword evidence="11" id="KW-0234">DNA repair</keyword>
<dbReference type="InterPro" id="IPR015927">
    <property type="entry name" value="Peptidase_S24_S26A/B/C"/>
</dbReference>
<dbReference type="Gene3D" id="1.10.10.10">
    <property type="entry name" value="Winged helix-like DNA-binding domain superfamily/Winged helix DNA-binding domain"/>
    <property type="match status" value="1"/>
</dbReference>
<dbReference type="FunFam" id="1.10.10.10:FF:000009">
    <property type="entry name" value="LexA repressor"/>
    <property type="match status" value="1"/>
</dbReference>
<evidence type="ECO:0000256" key="1">
    <source>
        <dbReference type="ARBA" id="ARBA00007484"/>
    </source>
</evidence>
<evidence type="ECO:0000259" key="13">
    <source>
        <dbReference type="Pfam" id="PF00717"/>
    </source>
</evidence>
<dbReference type="CDD" id="cd06529">
    <property type="entry name" value="S24_LexA-like"/>
    <property type="match status" value="1"/>
</dbReference>
<dbReference type="GO" id="GO:0009432">
    <property type="term" value="P:SOS response"/>
    <property type="evidence" value="ECO:0007669"/>
    <property type="project" value="UniProtKB-KW"/>
</dbReference>
<evidence type="ECO:0000256" key="4">
    <source>
        <dbReference type="ARBA" id="ARBA00022705"/>
    </source>
</evidence>
<evidence type="ECO:0000256" key="2">
    <source>
        <dbReference type="ARBA" id="ARBA00011738"/>
    </source>
</evidence>
<keyword evidence="10" id="KW-0804">Transcription</keyword>
<accession>A0A6J7EI53</accession>
<evidence type="ECO:0000256" key="3">
    <source>
        <dbReference type="ARBA" id="ARBA00022491"/>
    </source>
</evidence>
<evidence type="ECO:0000256" key="8">
    <source>
        <dbReference type="ARBA" id="ARBA00023015"/>
    </source>
</evidence>
<dbReference type="GO" id="GO:0006508">
    <property type="term" value="P:proteolysis"/>
    <property type="evidence" value="ECO:0007669"/>
    <property type="project" value="InterPro"/>
</dbReference>
<evidence type="ECO:0000256" key="9">
    <source>
        <dbReference type="ARBA" id="ARBA00023125"/>
    </source>
</evidence>
<evidence type="ECO:0000313" key="15">
    <source>
        <dbReference type="EMBL" id="CAB4880985.1"/>
    </source>
</evidence>
<evidence type="ECO:0000256" key="7">
    <source>
        <dbReference type="ARBA" id="ARBA00022813"/>
    </source>
</evidence>
<dbReference type="InterPro" id="IPR050077">
    <property type="entry name" value="LexA_repressor"/>
</dbReference>
<reference evidence="15" key="1">
    <citation type="submission" date="2020-05" db="EMBL/GenBank/DDBJ databases">
        <authorList>
            <person name="Chiriac C."/>
            <person name="Salcher M."/>
            <person name="Ghai R."/>
            <person name="Kavagutti S V."/>
        </authorList>
    </citation>
    <scope>NUCLEOTIDE SEQUENCE</scope>
</reference>
<dbReference type="SUPFAM" id="SSF46785">
    <property type="entry name" value="Winged helix' DNA-binding domain"/>
    <property type="match status" value="1"/>
</dbReference>
<dbReference type="InterPro" id="IPR039418">
    <property type="entry name" value="LexA-like"/>
</dbReference>
<dbReference type="InterPro" id="IPR006199">
    <property type="entry name" value="LexA_DNA-bd_dom"/>
</dbReference>
<dbReference type="PRINTS" id="PR00726">
    <property type="entry name" value="LEXASERPTASE"/>
</dbReference>
<dbReference type="InterPro" id="IPR006200">
    <property type="entry name" value="LexA"/>
</dbReference>
<keyword evidence="4" id="KW-0235">DNA replication</keyword>
<keyword evidence="3" id="KW-0678">Repressor</keyword>
<proteinExistence type="inferred from homology"/>
<dbReference type="InterPro" id="IPR036286">
    <property type="entry name" value="LexA/Signal_pep-like_sf"/>
</dbReference>
<evidence type="ECO:0000256" key="10">
    <source>
        <dbReference type="ARBA" id="ARBA00023163"/>
    </source>
</evidence>
<gene>
    <name evidence="15" type="ORF">UFOPK3423_01347</name>
</gene>
<dbReference type="InterPro" id="IPR006197">
    <property type="entry name" value="Peptidase_S24_LexA"/>
</dbReference>
<keyword evidence="5" id="KW-0227">DNA damage</keyword>
<protein>
    <submittedName>
        <fullName evidence="15">Unannotated protein</fullName>
    </submittedName>
</protein>
<dbReference type="InterPro" id="IPR036388">
    <property type="entry name" value="WH-like_DNA-bd_sf"/>
</dbReference>
<dbReference type="GO" id="GO:0003677">
    <property type="term" value="F:DNA binding"/>
    <property type="evidence" value="ECO:0007669"/>
    <property type="project" value="UniProtKB-KW"/>
</dbReference>
<dbReference type="GO" id="GO:0006281">
    <property type="term" value="P:DNA repair"/>
    <property type="evidence" value="ECO:0007669"/>
    <property type="project" value="UniProtKB-KW"/>
</dbReference>
<evidence type="ECO:0000256" key="5">
    <source>
        <dbReference type="ARBA" id="ARBA00022763"/>
    </source>
</evidence>
<evidence type="ECO:0000259" key="14">
    <source>
        <dbReference type="Pfam" id="PF01726"/>
    </source>
</evidence>
<sequence>MDLTKRQQEIFDFIKSHSAKYGYPPTVRDIGKAVGLASSSTVHAHLANLERLGLLRRDPTKPRALELLDRATRQASAAVQGAIGGLTGGSGLPLVGAVAAGGPILAEENIEEYIDVPQIAGGAEGEFVLRVRGESMIDAGILDGDFVVVRPQDTAADGEIVVALVGAQADEATVKRFFREADHIRLQPENATMDPIIATDVRIVGRVVGLLRSV</sequence>
<dbReference type="Pfam" id="PF00717">
    <property type="entry name" value="Peptidase_S24"/>
    <property type="match status" value="1"/>
</dbReference>
<dbReference type="GO" id="GO:0045892">
    <property type="term" value="P:negative regulation of DNA-templated transcription"/>
    <property type="evidence" value="ECO:0007669"/>
    <property type="project" value="InterPro"/>
</dbReference>
<keyword evidence="7" id="KW-0068">Autocatalytic cleavage</keyword>
<evidence type="ECO:0000256" key="6">
    <source>
        <dbReference type="ARBA" id="ARBA00022801"/>
    </source>
</evidence>